<dbReference type="Proteomes" id="UP000193964">
    <property type="component" value="Unassembled WGS sequence"/>
</dbReference>
<accession>A0A1X2F0B3</accession>
<comment type="caution">
    <text evidence="2">The sequence shown here is derived from an EMBL/GenBank/DDBJ whole genome shotgun (WGS) entry which is preliminary data.</text>
</comment>
<gene>
    <name evidence="2" type="ORF">AWC31_32715</name>
</gene>
<evidence type="ECO:0000313" key="2">
    <source>
        <dbReference type="EMBL" id="ORX11469.1"/>
    </source>
</evidence>
<feature type="region of interest" description="Disordered" evidence="1">
    <location>
        <begin position="90"/>
        <end position="128"/>
    </location>
</feature>
<name>A0A1X2F0B3_9MYCO</name>
<proteinExistence type="predicted"/>
<evidence type="ECO:0000313" key="3">
    <source>
        <dbReference type="Proteomes" id="UP000193964"/>
    </source>
</evidence>
<dbReference type="EMBL" id="LQQA01000030">
    <property type="protein sequence ID" value="ORX11469.1"/>
    <property type="molecule type" value="Genomic_DNA"/>
</dbReference>
<feature type="region of interest" description="Disordered" evidence="1">
    <location>
        <begin position="19"/>
        <end position="56"/>
    </location>
</feature>
<organism evidence="2 3">
    <name type="scientific">Mycolicibacterium wolinskyi</name>
    <dbReference type="NCBI Taxonomy" id="59750"/>
    <lineage>
        <taxon>Bacteria</taxon>
        <taxon>Bacillati</taxon>
        <taxon>Actinomycetota</taxon>
        <taxon>Actinomycetes</taxon>
        <taxon>Mycobacteriales</taxon>
        <taxon>Mycobacteriaceae</taxon>
        <taxon>Mycolicibacterium</taxon>
    </lineage>
</organism>
<protein>
    <submittedName>
        <fullName evidence="2">Uncharacterized protein</fullName>
    </submittedName>
</protein>
<reference evidence="2 3" key="1">
    <citation type="submission" date="2016-01" db="EMBL/GenBank/DDBJ databases">
        <title>The new phylogeny of the genus Mycobacterium.</title>
        <authorList>
            <person name="Tarcisio F."/>
            <person name="Conor M."/>
            <person name="Antonella G."/>
            <person name="Elisabetta G."/>
            <person name="Giulia F.S."/>
            <person name="Sara T."/>
            <person name="Anna F."/>
            <person name="Clotilde B."/>
            <person name="Roberto B."/>
            <person name="Veronica D.S."/>
            <person name="Fabio R."/>
            <person name="Monica P."/>
            <person name="Olivier J."/>
            <person name="Enrico T."/>
            <person name="Nicola S."/>
        </authorList>
    </citation>
    <scope>NUCLEOTIDE SEQUENCE [LARGE SCALE GENOMIC DNA]</scope>
    <source>
        <strain evidence="2 3">ATCC 700010</strain>
    </source>
</reference>
<feature type="compositionally biased region" description="Polar residues" evidence="1">
    <location>
        <begin position="100"/>
        <end position="109"/>
    </location>
</feature>
<dbReference type="AlphaFoldDB" id="A0A1X2F0B3"/>
<sequence length="128" mass="14000">MDDDVIARLRRGISEIESTGTVDKDAAAAARKARRDLPPPQLIPRTYPGLPEGDDWMGNVPAKYRHGENGFDRRLMEDLANAGFRCYTFKSPIAPPRKPSPSQSTGSSTWKKESPGRRPTTATSCAVG</sequence>
<evidence type="ECO:0000256" key="1">
    <source>
        <dbReference type="SAM" id="MobiDB-lite"/>
    </source>
</evidence>